<gene>
    <name evidence="14" type="ORF">HMPREF9695_01945</name>
</gene>
<dbReference type="GO" id="GO:0015031">
    <property type="term" value="P:protein transport"/>
    <property type="evidence" value="ECO:0007669"/>
    <property type="project" value="UniProtKB-KW"/>
</dbReference>
<dbReference type="Pfam" id="PF02699">
    <property type="entry name" value="YajC"/>
    <property type="match status" value="1"/>
</dbReference>
<keyword evidence="15" id="KW-1185">Reference proteome</keyword>
<dbReference type="AlphaFoldDB" id="K8PEU8"/>
<reference evidence="14 15" key="1">
    <citation type="submission" date="2012-04" db="EMBL/GenBank/DDBJ databases">
        <title>The Genome Sequence of Afipia broomeae ATCC 49717.</title>
        <authorList>
            <consortium name="The Broad Institute Genome Sequencing Platform"/>
            <person name="Earl A."/>
            <person name="Ward D."/>
            <person name="Feldgarden M."/>
            <person name="Gevers D."/>
            <person name="Huys G."/>
            <person name="Walker B."/>
            <person name="Young S.K."/>
            <person name="Zeng Q."/>
            <person name="Gargeya S."/>
            <person name="Fitzgerald M."/>
            <person name="Haas B."/>
            <person name="Abouelleil A."/>
            <person name="Alvarado L."/>
            <person name="Arachchi H.M."/>
            <person name="Berlin A."/>
            <person name="Chapman S.B."/>
            <person name="Goldberg J."/>
            <person name="Griggs A."/>
            <person name="Gujja S."/>
            <person name="Hansen M."/>
            <person name="Howarth C."/>
            <person name="Imamovic A."/>
            <person name="Larimer J."/>
            <person name="McCowen C."/>
            <person name="Montmayeur A."/>
            <person name="Murphy C."/>
            <person name="Neiman D."/>
            <person name="Pearson M."/>
            <person name="Priest M."/>
            <person name="Roberts A."/>
            <person name="Saif S."/>
            <person name="Shea T."/>
            <person name="Sisk P."/>
            <person name="Sykes S."/>
            <person name="Wortman J."/>
            <person name="Nusbaum C."/>
            <person name="Birren B."/>
        </authorList>
    </citation>
    <scope>NUCLEOTIDE SEQUENCE [LARGE SCALE GENOMIC DNA]</scope>
    <source>
        <strain evidence="14 15">ATCC 49717</strain>
    </source>
</reference>
<evidence type="ECO:0000256" key="11">
    <source>
        <dbReference type="ARBA" id="ARBA00023010"/>
    </source>
</evidence>
<comment type="similarity">
    <text evidence="3">Belongs to the YajC family.</text>
</comment>
<comment type="function">
    <text evidence="1">The SecYEG-SecDF-YajC-YidC holo-translocon (HTL) protein secretase/insertase is a supercomplex required for protein secretion, insertion of proteins into membranes, and assembly of membrane protein complexes. While the SecYEG complex is essential for assembly of a number of proteins and complexes, the SecDF-YajC-YidC subcomplex facilitates these functions.</text>
</comment>
<dbReference type="InterPro" id="IPR003849">
    <property type="entry name" value="Preprotein_translocase_YajC"/>
</dbReference>
<comment type="subcellular location">
    <subcellularLocation>
        <location evidence="2">Cell membrane</location>
        <topology evidence="2">Single-pass membrane protein</topology>
    </subcellularLocation>
</comment>
<dbReference type="Proteomes" id="UP000001096">
    <property type="component" value="Unassembled WGS sequence"/>
</dbReference>
<comment type="caution">
    <text evidence="14">The sequence shown here is derived from an EMBL/GenBank/DDBJ whole genome shotgun (WGS) entry which is preliminary data.</text>
</comment>
<dbReference type="PANTHER" id="PTHR33909">
    <property type="entry name" value="SEC TRANSLOCON ACCESSORY COMPLEX SUBUNIT YAJC"/>
    <property type="match status" value="1"/>
</dbReference>
<dbReference type="GO" id="GO:0005886">
    <property type="term" value="C:plasma membrane"/>
    <property type="evidence" value="ECO:0007669"/>
    <property type="project" value="UniProtKB-SubCell"/>
</dbReference>
<dbReference type="PANTHER" id="PTHR33909:SF1">
    <property type="entry name" value="SEC TRANSLOCON ACCESSORY COMPLEX SUBUNIT YAJC"/>
    <property type="match status" value="1"/>
</dbReference>
<dbReference type="HOGENOM" id="CLU_116157_2_0_5"/>
<keyword evidence="6" id="KW-0813">Transport</keyword>
<dbReference type="eggNOG" id="COG1862">
    <property type="taxonomic scope" value="Bacteria"/>
</dbReference>
<keyword evidence="12 13" id="KW-0472">Membrane</keyword>
<dbReference type="NCBIfam" id="TIGR00739">
    <property type="entry name" value="yajC"/>
    <property type="match status" value="1"/>
</dbReference>
<dbReference type="SMART" id="SM01323">
    <property type="entry name" value="YajC"/>
    <property type="match status" value="1"/>
</dbReference>
<sequence>MFITPAFAQAAGAADTNSMLMSLLPFALIFVIMYFLILKPQQKKLKDHQELVKNIRRGDTVVTNGGLVGKVTKVVDDDQIEVEIADGVRIRQMRGMISGVRTKGEPAKDSKEETAAS</sequence>
<evidence type="ECO:0000256" key="3">
    <source>
        <dbReference type="ARBA" id="ARBA00006742"/>
    </source>
</evidence>
<evidence type="ECO:0000313" key="14">
    <source>
        <dbReference type="EMBL" id="EKS38105.1"/>
    </source>
</evidence>
<dbReference type="PATRIC" id="fig|883078.3.peg.1997"/>
<keyword evidence="11" id="KW-0811">Translocation</keyword>
<evidence type="ECO:0000256" key="13">
    <source>
        <dbReference type="SAM" id="Phobius"/>
    </source>
</evidence>
<evidence type="ECO:0000256" key="9">
    <source>
        <dbReference type="ARBA" id="ARBA00022927"/>
    </source>
</evidence>
<keyword evidence="10 13" id="KW-1133">Transmembrane helix</keyword>
<evidence type="ECO:0000256" key="12">
    <source>
        <dbReference type="ARBA" id="ARBA00023136"/>
    </source>
</evidence>
<accession>K8PEU8</accession>
<evidence type="ECO:0000256" key="10">
    <source>
        <dbReference type="ARBA" id="ARBA00022989"/>
    </source>
</evidence>
<evidence type="ECO:0000256" key="5">
    <source>
        <dbReference type="ARBA" id="ARBA00014962"/>
    </source>
</evidence>
<keyword evidence="9" id="KW-0653">Protein transport</keyword>
<keyword evidence="8 13" id="KW-0812">Transmembrane</keyword>
<protein>
    <recommendedName>
        <fullName evidence="5">Sec translocon accessory complex subunit YajC</fullName>
    </recommendedName>
</protein>
<evidence type="ECO:0000256" key="6">
    <source>
        <dbReference type="ARBA" id="ARBA00022448"/>
    </source>
</evidence>
<organism evidence="14 15">
    <name type="scientific">Afipia broomeae ATCC 49717</name>
    <dbReference type="NCBI Taxonomy" id="883078"/>
    <lineage>
        <taxon>Bacteria</taxon>
        <taxon>Pseudomonadati</taxon>
        <taxon>Pseudomonadota</taxon>
        <taxon>Alphaproteobacteria</taxon>
        <taxon>Hyphomicrobiales</taxon>
        <taxon>Nitrobacteraceae</taxon>
        <taxon>Afipia</taxon>
    </lineage>
</organism>
<evidence type="ECO:0000256" key="4">
    <source>
        <dbReference type="ARBA" id="ARBA00011718"/>
    </source>
</evidence>
<evidence type="ECO:0000256" key="8">
    <source>
        <dbReference type="ARBA" id="ARBA00022692"/>
    </source>
</evidence>
<name>K8PEU8_9BRAD</name>
<dbReference type="EMBL" id="AGWX01000003">
    <property type="protein sequence ID" value="EKS38105.1"/>
    <property type="molecule type" value="Genomic_DNA"/>
</dbReference>
<keyword evidence="7" id="KW-1003">Cell membrane</keyword>
<comment type="subunit">
    <text evidence="4">Part of the SecDF-YidC-YajC translocase complex. The SecDF-YidC-YajC translocase forms a supercomplex with SecYEG, called the holo-translocon (HTL).</text>
</comment>
<evidence type="ECO:0000313" key="15">
    <source>
        <dbReference type="Proteomes" id="UP000001096"/>
    </source>
</evidence>
<proteinExistence type="inferred from homology"/>
<evidence type="ECO:0000256" key="1">
    <source>
        <dbReference type="ARBA" id="ARBA00002061"/>
    </source>
</evidence>
<evidence type="ECO:0000256" key="7">
    <source>
        <dbReference type="ARBA" id="ARBA00022475"/>
    </source>
</evidence>
<feature type="transmembrane region" description="Helical" evidence="13">
    <location>
        <begin position="20"/>
        <end position="38"/>
    </location>
</feature>
<dbReference type="PRINTS" id="PR01853">
    <property type="entry name" value="YAJCTRNLCASE"/>
</dbReference>
<evidence type="ECO:0000256" key="2">
    <source>
        <dbReference type="ARBA" id="ARBA00004162"/>
    </source>
</evidence>
<dbReference type="RefSeq" id="WP_006020664.1">
    <property type="nucleotide sequence ID" value="NZ_KB375282.1"/>
</dbReference>